<dbReference type="SUPFAM" id="SSF54001">
    <property type="entry name" value="Cysteine proteinases"/>
    <property type="match status" value="1"/>
</dbReference>
<organism evidence="3 4">
    <name type="scientific">Dreissena polymorpha</name>
    <name type="common">Zebra mussel</name>
    <name type="synonym">Mytilus polymorpha</name>
    <dbReference type="NCBI Taxonomy" id="45954"/>
    <lineage>
        <taxon>Eukaryota</taxon>
        <taxon>Metazoa</taxon>
        <taxon>Spiralia</taxon>
        <taxon>Lophotrochozoa</taxon>
        <taxon>Mollusca</taxon>
        <taxon>Bivalvia</taxon>
        <taxon>Autobranchia</taxon>
        <taxon>Heteroconchia</taxon>
        <taxon>Euheterodonta</taxon>
        <taxon>Imparidentia</taxon>
        <taxon>Neoheterodontei</taxon>
        <taxon>Myida</taxon>
        <taxon>Dreissenoidea</taxon>
        <taxon>Dreissenidae</taxon>
        <taxon>Dreissena</taxon>
    </lineage>
</organism>
<dbReference type="Pfam" id="PF23265">
    <property type="entry name" value="Ig-like_KY"/>
    <property type="match status" value="1"/>
</dbReference>
<dbReference type="PANTHER" id="PTHR47020">
    <property type="entry name" value="HILLARIN"/>
    <property type="match status" value="1"/>
</dbReference>
<dbReference type="Gene3D" id="1.20.920.60">
    <property type="match status" value="1"/>
</dbReference>
<feature type="region of interest" description="Disordered" evidence="1">
    <location>
        <begin position="1"/>
        <end position="28"/>
    </location>
</feature>
<gene>
    <name evidence="3" type="ORF">DPMN_114820</name>
</gene>
<dbReference type="InterPro" id="IPR056564">
    <property type="entry name" value="Ig-like_KY"/>
</dbReference>
<dbReference type="EMBL" id="JAIWYP010000004">
    <property type="protein sequence ID" value="KAH3841361.1"/>
    <property type="molecule type" value="Genomic_DNA"/>
</dbReference>
<protein>
    <recommendedName>
        <fullName evidence="2">KY-like immunoglobulin-like domain-containing protein</fullName>
    </recommendedName>
</protein>
<evidence type="ECO:0000259" key="2">
    <source>
        <dbReference type="Pfam" id="PF23265"/>
    </source>
</evidence>
<reference evidence="3" key="1">
    <citation type="journal article" date="2019" name="bioRxiv">
        <title>The Genome of the Zebra Mussel, Dreissena polymorpha: A Resource for Invasive Species Research.</title>
        <authorList>
            <person name="McCartney M.A."/>
            <person name="Auch B."/>
            <person name="Kono T."/>
            <person name="Mallez S."/>
            <person name="Zhang Y."/>
            <person name="Obille A."/>
            <person name="Becker A."/>
            <person name="Abrahante J.E."/>
            <person name="Garbe J."/>
            <person name="Badalamenti J.P."/>
            <person name="Herman A."/>
            <person name="Mangelson H."/>
            <person name="Liachko I."/>
            <person name="Sullivan S."/>
            <person name="Sone E.D."/>
            <person name="Koren S."/>
            <person name="Silverstein K.A.T."/>
            <person name="Beckman K.B."/>
            <person name="Gohl D.M."/>
        </authorList>
    </citation>
    <scope>NUCLEOTIDE SEQUENCE</scope>
    <source>
        <strain evidence="3">Duluth1</strain>
        <tissue evidence="3">Whole animal</tissue>
    </source>
</reference>
<reference evidence="3" key="2">
    <citation type="submission" date="2020-11" db="EMBL/GenBank/DDBJ databases">
        <authorList>
            <person name="McCartney M.A."/>
            <person name="Auch B."/>
            <person name="Kono T."/>
            <person name="Mallez S."/>
            <person name="Becker A."/>
            <person name="Gohl D.M."/>
            <person name="Silverstein K.A.T."/>
            <person name="Koren S."/>
            <person name="Bechman K.B."/>
            <person name="Herman A."/>
            <person name="Abrahante J.E."/>
            <person name="Garbe J."/>
        </authorList>
    </citation>
    <scope>NUCLEOTIDE SEQUENCE</scope>
    <source>
        <strain evidence="3">Duluth1</strain>
        <tissue evidence="3">Whole animal</tissue>
    </source>
</reference>
<accession>A0A9D4KLQ3</accession>
<evidence type="ECO:0000256" key="1">
    <source>
        <dbReference type="SAM" id="MobiDB-lite"/>
    </source>
</evidence>
<dbReference type="InterPro" id="IPR053041">
    <property type="entry name" value="Transglut-like_Superfamily_Mod"/>
</dbReference>
<keyword evidence="4" id="KW-1185">Reference proteome</keyword>
<evidence type="ECO:0000313" key="4">
    <source>
        <dbReference type="Proteomes" id="UP000828390"/>
    </source>
</evidence>
<comment type="caution">
    <text evidence="3">The sequence shown here is derived from an EMBL/GenBank/DDBJ whole genome shotgun (WGS) entry which is preliminary data.</text>
</comment>
<evidence type="ECO:0000313" key="3">
    <source>
        <dbReference type="EMBL" id="KAH3841361.1"/>
    </source>
</evidence>
<name>A0A9D4KLQ3_DREPO</name>
<dbReference type="PANTHER" id="PTHR47020:SF1">
    <property type="entry name" value="HILLARIN"/>
    <property type="match status" value="1"/>
</dbReference>
<dbReference type="InterPro" id="IPR038765">
    <property type="entry name" value="Papain-like_cys_pep_sf"/>
</dbReference>
<proteinExistence type="predicted"/>
<feature type="domain" description="KY-like immunoglobulin-like" evidence="2">
    <location>
        <begin position="336"/>
        <end position="469"/>
    </location>
</feature>
<dbReference type="AlphaFoldDB" id="A0A9D4KLQ3"/>
<feature type="region of interest" description="Disordered" evidence="1">
    <location>
        <begin position="558"/>
        <end position="578"/>
    </location>
</feature>
<sequence length="889" mass="100256">MGSGSTKYIDPVKVPRTKGKYPPPAPPKWLLPELRPLVTIPEAVDPRSQNVDWDVLEHILDAELEDGVDAPDNEVYKKGTNDVMKKSDYEEIRPPSSRAAARSRTDSGYKRAMRAMKIGQKTVLSFGLIDKHARTVTAKQSSTFLDLIAFLSQPIDQSHFPHTCLVRALTLWFAEQPTQKTGYLPAPLDTPGGILQNLRNQTLTYTEAYALICRAANIPTVIIPGYVKAGKYEPGDIVDRGAADTWCAVHVDGSWQLIHPLWVCKGTYGSEKGNLVQIEDDPYLAAKAAARATADKKHLEINEEFFMPRPDVFIYRCYARNIEWHLISTERTLKSLEEFSQVAYISPAFFTYGLKLVTEPYCVQTAINGVVLIVIMAPKAHAHRMNMGYALEADEEDPAMKSQGRLLHKKVLNKLVLNYRSNDSFIFEIRLPVTGTYKLTLNGGFGTELSNLCRFKLVSNDTQREWFFIPVEPGPSCWGPGPMAERVGLLLASKPSGVLLIQPKAHSGVSRDVNVYYHLTTLNFHINKALYRKYDYTAEVVPSTFVQDAQVDEKISSFGDVKGVPSTPTPKGKDQDENENNIFPVRIQMTKDASTRQLSIQVIGRLDGGECAIVIKATEMEVRNNLRMPRKDSTVPVCYYLLSGNTVTLREPTEIKLAKQSLQEAMSREDINRIQAAVVRCLRMKIPPTDDEIAAADAKLEYLRLKKDIIDCVKRRNAPIVTETLRKVVNYRYREALVIEVEKLLNFRSELLGLHGYTKELPGIREANEELYKLTSPSPAVHNTLKALLLLLGYKGDTKDWGYIHSQLTLAKDKLNQLTLIKRMEYMSETNFPWGNMDLDTLDNVNSIVHKYTYQHVSHGSQAAASMYKWIDAMLIRARDYFRNAASYK</sequence>
<dbReference type="Proteomes" id="UP000828390">
    <property type="component" value="Unassembled WGS sequence"/>
</dbReference>